<reference evidence="3 4" key="1">
    <citation type="submission" date="2016-10" db="EMBL/GenBank/DDBJ databases">
        <authorList>
            <person name="de Groot N.N."/>
        </authorList>
    </citation>
    <scope>NUCLEOTIDE SEQUENCE [LARGE SCALE GENOMIC DNA]</scope>
    <source>
        <strain evidence="3 4">DSM 15893</strain>
    </source>
</reference>
<dbReference type="InterPro" id="IPR011990">
    <property type="entry name" value="TPR-like_helical_dom_sf"/>
</dbReference>
<dbReference type="RefSeq" id="WP_074925302.1">
    <property type="nucleotide sequence ID" value="NZ_FOWR01000004.1"/>
</dbReference>
<protein>
    <submittedName>
        <fullName evidence="3">AMIN domain-containing protein</fullName>
    </submittedName>
</protein>
<dbReference type="Gene3D" id="1.25.40.10">
    <property type="entry name" value="Tetratricopeptide repeat domain"/>
    <property type="match status" value="1"/>
</dbReference>
<dbReference type="OrthoDB" id="6260771at2"/>
<organism evidence="3 4">
    <name type="scientific">Enterovibrio norvegicus DSM 15893</name>
    <dbReference type="NCBI Taxonomy" id="1121869"/>
    <lineage>
        <taxon>Bacteria</taxon>
        <taxon>Pseudomonadati</taxon>
        <taxon>Pseudomonadota</taxon>
        <taxon>Gammaproteobacteria</taxon>
        <taxon>Vibrionales</taxon>
        <taxon>Vibrionaceae</taxon>
        <taxon>Enterovibrio</taxon>
    </lineage>
</organism>
<dbReference type="Proteomes" id="UP000182692">
    <property type="component" value="Unassembled WGS sequence"/>
</dbReference>
<dbReference type="GeneID" id="35872594"/>
<evidence type="ECO:0000313" key="4">
    <source>
        <dbReference type="Proteomes" id="UP000182692"/>
    </source>
</evidence>
<gene>
    <name evidence="3" type="ORF">SAMN03084138_00685</name>
</gene>
<evidence type="ECO:0000256" key="2">
    <source>
        <dbReference type="SAM" id="MobiDB-lite"/>
    </source>
</evidence>
<feature type="repeat" description="TPR" evidence="1">
    <location>
        <begin position="92"/>
        <end position="125"/>
    </location>
</feature>
<accession>A0A1I5KPW8</accession>
<dbReference type="AlphaFoldDB" id="A0A1I5KPW8"/>
<evidence type="ECO:0000256" key="1">
    <source>
        <dbReference type="PROSITE-ProRule" id="PRU00339"/>
    </source>
</evidence>
<feature type="region of interest" description="Disordered" evidence="2">
    <location>
        <begin position="303"/>
        <end position="324"/>
    </location>
</feature>
<evidence type="ECO:0000313" key="3">
    <source>
        <dbReference type="EMBL" id="SFO86726.1"/>
    </source>
</evidence>
<keyword evidence="1" id="KW-0802">TPR repeat</keyword>
<dbReference type="InterPro" id="IPR019734">
    <property type="entry name" value="TPR_rpt"/>
</dbReference>
<dbReference type="STRING" id="1121869.SAMN03084138_00685"/>
<dbReference type="Pfam" id="PF13432">
    <property type="entry name" value="TPR_16"/>
    <property type="match status" value="1"/>
</dbReference>
<dbReference type="EMBL" id="FOWR01000004">
    <property type="protein sequence ID" value="SFO86726.1"/>
    <property type="molecule type" value="Genomic_DNA"/>
</dbReference>
<dbReference type="SUPFAM" id="SSF48452">
    <property type="entry name" value="TPR-like"/>
    <property type="match status" value="1"/>
</dbReference>
<dbReference type="PROSITE" id="PS50005">
    <property type="entry name" value="TPR"/>
    <property type="match status" value="1"/>
</dbReference>
<dbReference type="PROSITE" id="PS51257">
    <property type="entry name" value="PROKAR_LIPOPROTEIN"/>
    <property type="match status" value="1"/>
</dbReference>
<proteinExistence type="predicted"/>
<sequence length="469" mass="52377">MKRRLILLISTLLIVGCANDTSKSEYVRDNGEKLLLSSGNYSSLIARYKKELQKEASDELRYKLANAYYLAGDGEAAMFQLYQISPKGLKTSELALLRANILYDQGRYQKAEQHVNTALRRNPEYGTAYNLKGLILAHRGDLSEAKQAFEMARTYHYDDASVKNNLSMIAILKGDYKEAIEILTPLIQSGRADDTTRANLLLAYAKTGQTRAFSQMLVGSESDINLAEKYKSLHSVELNASTRRKVGMHSLPLSPLNSTVLDTRGSETNILPAKAVEQYATPAPDEAPPRNTPPNSVVKTQALAQSKQENFSPVPPSMSGSSAKEKSENALIKIRAQLQKAKLNKEKIALKNIKASEKETKKAQSKRHVTALTYRTTDKGIEYVATSDFDLGKVHTLFLKKKGKWVFDIQGAKDFTTKRKRFYKTGPAKIVELGEHKDFVRIVLTMRSGVKGEPKIEVNGHKLYIRWSA</sequence>
<dbReference type="SMART" id="SM00028">
    <property type="entry name" value="TPR"/>
    <property type="match status" value="3"/>
</dbReference>
<name>A0A1I5KPW8_9GAMM</name>